<reference evidence="1" key="1">
    <citation type="submission" date="2022-04" db="EMBL/GenBank/DDBJ databases">
        <title>Carnegiea gigantea Genome sequencing and assembly v2.</title>
        <authorList>
            <person name="Copetti D."/>
            <person name="Sanderson M.J."/>
            <person name="Burquez A."/>
            <person name="Wojciechowski M.F."/>
        </authorList>
    </citation>
    <scope>NUCLEOTIDE SEQUENCE</scope>
    <source>
        <strain evidence="1">SGP5-SGP5p</strain>
        <tissue evidence="1">Aerial part</tissue>
    </source>
</reference>
<dbReference type="AlphaFoldDB" id="A0A9Q1KZB9"/>
<dbReference type="EMBL" id="JAKOGI010000008">
    <property type="protein sequence ID" value="KAJ8451674.1"/>
    <property type="molecule type" value="Genomic_DNA"/>
</dbReference>
<dbReference type="Proteomes" id="UP001153076">
    <property type="component" value="Unassembled WGS sequence"/>
</dbReference>
<accession>A0A9Q1KZB9</accession>
<keyword evidence="2" id="KW-1185">Reference proteome</keyword>
<name>A0A9Q1KZB9_9CARY</name>
<proteinExistence type="predicted"/>
<evidence type="ECO:0000313" key="2">
    <source>
        <dbReference type="Proteomes" id="UP001153076"/>
    </source>
</evidence>
<comment type="caution">
    <text evidence="1">The sequence shown here is derived from an EMBL/GenBank/DDBJ whole genome shotgun (WGS) entry which is preliminary data.</text>
</comment>
<protein>
    <submittedName>
        <fullName evidence="1">Uncharacterized protein</fullName>
    </submittedName>
</protein>
<evidence type="ECO:0000313" key="1">
    <source>
        <dbReference type="EMBL" id="KAJ8451674.1"/>
    </source>
</evidence>
<sequence length="210" mass="24247">MTISRLTTESGETAKSFASSDYHSTEHDRRAVGYDSSWLDQLLGYIDLLNSGRVPFGLGDRTNHHKWSLTPLKSAVVQKDRSVLLLIRVVMLRQLSTRELKLAGTHPCTGQHKLLLPWELWFFQLNLKYANSLLWDDNTMSQGLEFSSVRVGYKIFSILLRISRKPLENRELQMKVGHERILNISAHFYGYMDAYVSHLMLAIWYVFGRA</sequence>
<gene>
    <name evidence="1" type="ORF">Cgig2_018308</name>
</gene>
<organism evidence="1 2">
    <name type="scientific">Carnegiea gigantea</name>
    <dbReference type="NCBI Taxonomy" id="171969"/>
    <lineage>
        <taxon>Eukaryota</taxon>
        <taxon>Viridiplantae</taxon>
        <taxon>Streptophyta</taxon>
        <taxon>Embryophyta</taxon>
        <taxon>Tracheophyta</taxon>
        <taxon>Spermatophyta</taxon>
        <taxon>Magnoliopsida</taxon>
        <taxon>eudicotyledons</taxon>
        <taxon>Gunneridae</taxon>
        <taxon>Pentapetalae</taxon>
        <taxon>Caryophyllales</taxon>
        <taxon>Cactineae</taxon>
        <taxon>Cactaceae</taxon>
        <taxon>Cactoideae</taxon>
        <taxon>Echinocereeae</taxon>
        <taxon>Carnegiea</taxon>
    </lineage>
</organism>